<evidence type="ECO:0000256" key="1">
    <source>
        <dbReference type="SAM" id="Phobius"/>
    </source>
</evidence>
<proteinExistence type="predicted"/>
<sequence>MWILRIIFLALIIFFGWVAFKMYREGGNPIGECIIAGVFAGLWLLTEVCILAD</sequence>
<comment type="caution">
    <text evidence="2">The sequence shown here is derived from an EMBL/GenBank/DDBJ whole genome shotgun (WGS) entry which is preliminary data.</text>
</comment>
<name>X1VA46_9ZZZZ</name>
<reference evidence="2" key="1">
    <citation type="journal article" date="2014" name="Front. Microbiol.">
        <title>High frequency of phylogenetically diverse reductive dehalogenase-homologous genes in deep subseafloor sedimentary metagenomes.</title>
        <authorList>
            <person name="Kawai M."/>
            <person name="Futagami T."/>
            <person name="Toyoda A."/>
            <person name="Takaki Y."/>
            <person name="Nishi S."/>
            <person name="Hori S."/>
            <person name="Arai W."/>
            <person name="Tsubouchi T."/>
            <person name="Morono Y."/>
            <person name="Uchiyama I."/>
            <person name="Ito T."/>
            <person name="Fujiyama A."/>
            <person name="Inagaki F."/>
            <person name="Takami H."/>
        </authorList>
    </citation>
    <scope>NUCLEOTIDE SEQUENCE</scope>
    <source>
        <strain evidence="2">Expedition CK06-06</strain>
    </source>
</reference>
<keyword evidence="1" id="KW-0812">Transmembrane</keyword>
<dbReference type="EMBL" id="BARW01017585">
    <property type="protein sequence ID" value="GAJ02490.1"/>
    <property type="molecule type" value="Genomic_DNA"/>
</dbReference>
<accession>X1VA46</accession>
<organism evidence="2">
    <name type="scientific">marine sediment metagenome</name>
    <dbReference type="NCBI Taxonomy" id="412755"/>
    <lineage>
        <taxon>unclassified sequences</taxon>
        <taxon>metagenomes</taxon>
        <taxon>ecological metagenomes</taxon>
    </lineage>
</organism>
<keyword evidence="1" id="KW-1133">Transmembrane helix</keyword>
<protein>
    <submittedName>
        <fullName evidence="2">Uncharacterized protein</fullName>
    </submittedName>
</protein>
<evidence type="ECO:0000313" key="2">
    <source>
        <dbReference type="EMBL" id="GAJ02490.1"/>
    </source>
</evidence>
<feature type="transmembrane region" description="Helical" evidence="1">
    <location>
        <begin position="29"/>
        <end position="52"/>
    </location>
</feature>
<dbReference type="AlphaFoldDB" id="X1VA46"/>
<keyword evidence="1" id="KW-0472">Membrane</keyword>
<feature type="transmembrane region" description="Helical" evidence="1">
    <location>
        <begin position="7"/>
        <end position="23"/>
    </location>
</feature>
<gene>
    <name evidence="2" type="ORF">S12H4_30332</name>
</gene>